<dbReference type="RefSeq" id="XP_014146171.1">
    <property type="nucleotide sequence ID" value="XM_014290696.1"/>
</dbReference>
<evidence type="ECO:0000313" key="2">
    <source>
        <dbReference type="EMBL" id="KNC72269.1"/>
    </source>
</evidence>
<evidence type="ECO:0000313" key="3">
    <source>
        <dbReference type="Proteomes" id="UP000054560"/>
    </source>
</evidence>
<dbReference type="GeneID" id="25915680"/>
<feature type="region of interest" description="Disordered" evidence="1">
    <location>
        <begin position="17"/>
        <end position="48"/>
    </location>
</feature>
<reference evidence="2 3" key="1">
    <citation type="submission" date="2011-02" db="EMBL/GenBank/DDBJ databases">
        <title>The Genome Sequence of Sphaeroforma arctica JP610.</title>
        <authorList>
            <consortium name="The Broad Institute Genome Sequencing Platform"/>
            <person name="Russ C."/>
            <person name="Cuomo C."/>
            <person name="Young S.K."/>
            <person name="Zeng Q."/>
            <person name="Gargeya S."/>
            <person name="Alvarado L."/>
            <person name="Berlin A."/>
            <person name="Chapman S.B."/>
            <person name="Chen Z."/>
            <person name="Freedman E."/>
            <person name="Gellesch M."/>
            <person name="Goldberg J."/>
            <person name="Griggs A."/>
            <person name="Gujja S."/>
            <person name="Heilman E."/>
            <person name="Heiman D."/>
            <person name="Howarth C."/>
            <person name="Mehta T."/>
            <person name="Neiman D."/>
            <person name="Pearson M."/>
            <person name="Roberts A."/>
            <person name="Saif S."/>
            <person name="Shea T."/>
            <person name="Shenoy N."/>
            <person name="Sisk P."/>
            <person name="Stolte C."/>
            <person name="Sykes S."/>
            <person name="White J."/>
            <person name="Yandava C."/>
            <person name="Burger G."/>
            <person name="Gray M.W."/>
            <person name="Holland P.W.H."/>
            <person name="King N."/>
            <person name="Lang F.B.F."/>
            <person name="Roger A.J."/>
            <person name="Ruiz-Trillo I."/>
            <person name="Haas B."/>
            <person name="Nusbaum C."/>
            <person name="Birren B."/>
        </authorList>
    </citation>
    <scope>NUCLEOTIDE SEQUENCE [LARGE SCALE GENOMIC DNA]</scope>
    <source>
        <strain evidence="2 3">JP610</strain>
    </source>
</reference>
<dbReference type="AlphaFoldDB" id="A0A0L0F6K9"/>
<evidence type="ECO:0000256" key="1">
    <source>
        <dbReference type="SAM" id="MobiDB-lite"/>
    </source>
</evidence>
<accession>A0A0L0F6K9</accession>
<feature type="non-terminal residue" evidence="2">
    <location>
        <position position="1"/>
    </location>
</feature>
<dbReference type="Proteomes" id="UP000054560">
    <property type="component" value="Unassembled WGS sequence"/>
</dbReference>
<organism evidence="2 3">
    <name type="scientific">Sphaeroforma arctica JP610</name>
    <dbReference type="NCBI Taxonomy" id="667725"/>
    <lineage>
        <taxon>Eukaryota</taxon>
        <taxon>Ichthyosporea</taxon>
        <taxon>Ichthyophonida</taxon>
        <taxon>Sphaeroforma</taxon>
    </lineage>
</organism>
<gene>
    <name evidence="2" type="ORF">SARC_15176</name>
</gene>
<keyword evidence="3" id="KW-1185">Reference proteome</keyword>
<dbReference type="EMBL" id="KQ247319">
    <property type="protein sequence ID" value="KNC72269.1"/>
    <property type="molecule type" value="Genomic_DNA"/>
</dbReference>
<feature type="compositionally biased region" description="Basic and acidic residues" evidence="1">
    <location>
        <begin position="34"/>
        <end position="43"/>
    </location>
</feature>
<protein>
    <submittedName>
        <fullName evidence="2">Uncharacterized protein</fullName>
    </submittedName>
</protein>
<sequence length="78" mass="9083">TNIEGLGQECETIDQKTGKWSSTKKKRKSIQQTHNERDERGSGRDVIIPGRYSTTNAYMFCYRRRDTYNMTVAPEVCF</sequence>
<proteinExistence type="predicted"/>
<name>A0A0L0F6K9_9EUKA</name>